<reference evidence="1 2" key="1">
    <citation type="journal article" date="2015" name="Sci. Rep.">
        <title>The power of single molecule real-time sequencing technology in the de novo assembly of a eukaryotic genome.</title>
        <authorList>
            <person name="Sakai H."/>
            <person name="Naito K."/>
            <person name="Ogiso-Tanaka E."/>
            <person name="Takahashi Y."/>
            <person name="Iseki K."/>
            <person name="Muto C."/>
            <person name="Satou K."/>
            <person name="Teruya K."/>
            <person name="Shiroma A."/>
            <person name="Shimoji M."/>
            <person name="Hirano T."/>
            <person name="Itoh T."/>
            <person name="Kaga A."/>
            <person name="Tomooka N."/>
        </authorList>
    </citation>
    <scope>NUCLEOTIDE SEQUENCE [LARGE SCALE GENOMIC DNA]</scope>
    <source>
        <strain evidence="2">cv. Shumari</strain>
    </source>
</reference>
<organism evidence="1 2">
    <name type="scientific">Vigna angularis var. angularis</name>
    <dbReference type="NCBI Taxonomy" id="157739"/>
    <lineage>
        <taxon>Eukaryota</taxon>
        <taxon>Viridiplantae</taxon>
        <taxon>Streptophyta</taxon>
        <taxon>Embryophyta</taxon>
        <taxon>Tracheophyta</taxon>
        <taxon>Spermatophyta</taxon>
        <taxon>Magnoliopsida</taxon>
        <taxon>eudicotyledons</taxon>
        <taxon>Gunneridae</taxon>
        <taxon>Pentapetalae</taxon>
        <taxon>rosids</taxon>
        <taxon>fabids</taxon>
        <taxon>Fabales</taxon>
        <taxon>Fabaceae</taxon>
        <taxon>Papilionoideae</taxon>
        <taxon>50 kb inversion clade</taxon>
        <taxon>NPAAA clade</taxon>
        <taxon>indigoferoid/millettioid clade</taxon>
        <taxon>Phaseoleae</taxon>
        <taxon>Vigna</taxon>
    </lineage>
</organism>
<gene>
    <name evidence="1" type="primary">Vigan.01G159500</name>
    <name evidence="1" type="ORF">VIGAN_01159500</name>
</gene>
<sequence length="108" mass="12227">MHFDEGLFERHKGGESTKLVTKGVRGKSSFEKLTKEGLVKFSARISIQVLSRSVLGESKLHWLITHQGLFKICAKVVLIQSTLEKFVLEDQIHHKQSVIVYLYGFAKG</sequence>
<dbReference type="Proteomes" id="UP000291084">
    <property type="component" value="Chromosome 1"/>
</dbReference>
<keyword evidence="2" id="KW-1185">Reference proteome</keyword>
<proteinExistence type="predicted"/>
<evidence type="ECO:0000313" key="1">
    <source>
        <dbReference type="EMBL" id="BAT74013.1"/>
    </source>
</evidence>
<dbReference type="PANTHER" id="PTHR35478:SF1">
    <property type="entry name" value="ZINC FINGER FYVE DOMAIN-CONTAINING PROTEIN 26"/>
    <property type="match status" value="1"/>
</dbReference>
<dbReference type="AlphaFoldDB" id="A0A0S3R0E0"/>
<accession>A0A0S3R0E0</accession>
<evidence type="ECO:0000313" key="2">
    <source>
        <dbReference type="Proteomes" id="UP000291084"/>
    </source>
</evidence>
<name>A0A0S3R0E0_PHAAN</name>
<dbReference type="PANTHER" id="PTHR35478">
    <property type="entry name" value="ZINC FINGER FYVE DOMAIN PROTEIN"/>
    <property type="match status" value="1"/>
</dbReference>
<dbReference type="EMBL" id="AP015034">
    <property type="protein sequence ID" value="BAT74013.1"/>
    <property type="molecule type" value="Genomic_DNA"/>
</dbReference>
<protein>
    <submittedName>
        <fullName evidence="1">Uncharacterized protein</fullName>
    </submittedName>
</protein>